<dbReference type="InterPro" id="IPR036430">
    <property type="entry name" value="RNase_T2-like_sf"/>
</dbReference>
<dbReference type="EMBL" id="BAABLF010000006">
    <property type="protein sequence ID" value="GAA5188938.1"/>
    <property type="molecule type" value="Genomic_DNA"/>
</dbReference>
<evidence type="ECO:0000256" key="3">
    <source>
        <dbReference type="SAM" id="SignalP"/>
    </source>
</evidence>
<evidence type="ECO:0000256" key="2">
    <source>
        <dbReference type="RuleBase" id="RU004328"/>
    </source>
</evidence>
<feature type="signal peptide" evidence="3">
    <location>
        <begin position="1"/>
        <end position="19"/>
    </location>
</feature>
<dbReference type="PANTHER" id="PTHR11240:SF22">
    <property type="entry name" value="RIBONUCLEASE T2"/>
    <property type="match status" value="1"/>
</dbReference>
<dbReference type="InterPro" id="IPR001568">
    <property type="entry name" value="RNase_T2-like"/>
</dbReference>
<accession>A0ABP9RXV9</accession>
<dbReference type="SUPFAM" id="SSF55895">
    <property type="entry name" value="Ribonuclease Rh-like"/>
    <property type="match status" value="1"/>
</dbReference>
<comment type="caution">
    <text evidence="4">The sequence shown here is derived from an EMBL/GenBank/DDBJ whole genome shotgun (WGS) entry which is preliminary data.</text>
</comment>
<dbReference type="Gene3D" id="3.90.730.10">
    <property type="entry name" value="Ribonuclease T2-like"/>
    <property type="match status" value="1"/>
</dbReference>
<sequence>MRAVLLLLSLFLLLPAAQGQVPVSGTLLAEQPCPLYQSIRRGTNPGNWQLTPGESYPLLARNRPDGPWWLVRVKGQTRWVDNGCGQVSLASSAQPGDAGAAAHATTGVPAPSSVEFDYYTLAMSWHSGFCAGASRRPECADPAGELVLHGLWPSNRRGSHPAWCGEAQRRGFCSYPPLSLEETRKAELASVMPGVASCLGRYQWQKHGRCSGLPMETYFELAIRYSQWLRSAPPVKRMQQQAGQTLSRSELLGWFQQWGAQVSLHCRQNRLEEIRLRLKAPLPVQPGLTALDGGVERSRCPEQILLLP</sequence>
<dbReference type="PANTHER" id="PTHR11240">
    <property type="entry name" value="RIBONUCLEASE T2"/>
    <property type="match status" value="1"/>
</dbReference>
<dbReference type="InterPro" id="IPR018188">
    <property type="entry name" value="RNase_T2_His_AS_1"/>
</dbReference>
<feature type="chain" id="PRO_5045987785" evidence="3">
    <location>
        <begin position="20"/>
        <end position="308"/>
    </location>
</feature>
<dbReference type="PROSITE" id="PS00530">
    <property type="entry name" value="RNASE_T2_1"/>
    <property type="match status" value="1"/>
</dbReference>
<proteinExistence type="inferred from homology"/>
<gene>
    <name evidence="4" type="ORF">GCM10025772_10160</name>
</gene>
<dbReference type="Pfam" id="PF00445">
    <property type="entry name" value="Ribonuclease_T2"/>
    <property type="match status" value="1"/>
</dbReference>
<keyword evidence="5" id="KW-1185">Reference proteome</keyword>
<evidence type="ECO:0000256" key="1">
    <source>
        <dbReference type="ARBA" id="ARBA00007469"/>
    </source>
</evidence>
<evidence type="ECO:0000313" key="5">
    <source>
        <dbReference type="Proteomes" id="UP001501600"/>
    </source>
</evidence>
<dbReference type="RefSeq" id="WP_345315965.1">
    <property type="nucleotide sequence ID" value="NZ_BAABLF010000006.1"/>
</dbReference>
<keyword evidence="3" id="KW-0732">Signal</keyword>
<protein>
    <submittedName>
        <fullName evidence="4">Uncharacterized protein</fullName>
    </submittedName>
</protein>
<organism evidence="4 5">
    <name type="scientific">Ferrimonas gelatinilytica</name>
    <dbReference type="NCBI Taxonomy" id="1255257"/>
    <lineage>
        <taxon>Bacteria</taxon>
        <taxon>Pseudomonadati</taxon>
        <taxon>Pseudomonadota</taxon>
        <taxon>Gammaproteobacteria</taxon>
        <taxon>Alteromonadales</taxon>
        <taxon>Ferrimonadaceae</taxon>
        <taxon>Ferrimonas</taxon>
    </lineage>
</organism>
<dbReference type="PROSITE" id="PS00531">
    <property type="entry name" value="RNASE_T2_2"/>
    <property type="match status" value="1"/>
</dbReference>
<name>A0ABP9RXV9_9GAMM</name>
<comment type="similarity">
    <text evidence="1 2">Belongs to the RNase T2 family.</text>
</comment>
<dbReference type="InterPro" id="IPR033130">
    <property type="entry name" value="RNase_T2_His_AS_2"/>
</dbReference>
<evidence type="ECO:0000313" key="4">
    <source>
        <dbReference type="EMBL" id="GAA5188938.1"/>
    </source>
</evidence>
<dbReference type="Proteomes" id="UP001501600">
    <property type="component" value="Unassembled WGS sequence"/>
</dbReference>
<reference evidence="5" key="1">
    <citation type="journal article" date="2019" name="Int. J. Syst. Evol. Microbiol.">
        <title>The Global Catalogue of Microorganisms (GCM) 10K type strain sequencing project: providing services to taxonomists for standard genome sequencing and annotation.</title>
        <authorList>
            <consortium name="The Broad Institute Genomics Platform"/>
            <consortium name="The Broad Institute Genome Sequencing Center for Infectious Disease"/>
            <person name="Wu L."/>
            <person name="Ma J."/>
        </authorList>
    </citation>
    <scope>NUCLEOTIDE SEQUENCE [LARGE SCALE GENOMIC DNA]</scope>
    <source>
        <strain evidence="5">JCM 18720</strain>
    </source>
</reference>